<dbReference type="PATRIC" id="fig|1698267.3.peg.1879"/>
<dbReference type="EC" id="1.8.-.-" evidence="10"/>
<dbReference type="PANTHER" id="PTHR43498:SF1">
    <property type="entry name" value="COB--COM HETERODISULFIDE REDUCTASE IRON-SULFUR SUBUNIT A"/>
    <property type="match status" value="1"/>
</dbReference>
<feature type="domain" description="4Fe-4S ferredoxin-type" evidence="11">
    <location>
        <begin position="131"/>
        <end position="165"/>
    </location>
</feature>
<evidence type="ECO:0000256" key="4">
    <source>
        <dbReference type="ARBA" id="ARBA00022630"/>
    </source>
</evidence>
<dbReference type="InterPro" id="IPR017896">
    <property type="entry name" value="4Fe4S_Fe-S-bd"/>
</dbReference>
<dbReference type="Pfam" id="PF12838">
    <property type="entry name" value="Fer4_7"/>
    <property type="match status" value="1"/>
</dbReference>
<gene>
    <name evidence="12" type="ORF">AKJ37_05455</name>
</gene>
<dbReference type="SUPFAM" id="SSF54862">
    <property type="entry name" value="4Fe-4S ferredoxins"/>
    <property type="match status" value="1"/>
</dbReference>
<dbReference type="UniPathway" id="UPA00647">
    <property type="reaction ID" value="UER00700"/>
</dbReference>
<dbReference type="InterPro" id="IPR039650">
    <property type="entry name" value="HdrA-like"/>
</dbReference>
<dbReference type="PROSITE" id="PS51379">
    <property type="entry name" value="4FE4S_FER_2"/>
    <property type="match status" value="4"/>
</dbReference>
<dbReference type="InterPro" id="IPR036188">
    <property type="entry name" value="FAD/NAD-bd_sf"/>
</dbReference>
<name>A0A133UQC6_9EURY</name>
<comment type="function">
    <text evidence="10">Part of a complex that catalyzes the reversible reduction of CoM-S-S-CoB to the thiol-coenzymes H-S-CoM (coenzyme M) and H-S-CoB (coenzyme B).</text>
</comment>
<evidence type="ECO:0000313" key="13">
    <source>
        <dbReference type="Proteomes" id="UP000070463"/>
    </source>
</evidence>
<evidence type="ECO:0000256" key="8">
    <source>
        <dbReference type="ARBA" id="ARBA00023004"/>
    </source>
</evidence>
<evidence type="ECO:0000256" key="1">
    <source>
        <dbReference type="ARBA" id="ARBA00001974"/>
    </source>
</evidence>
<comment type="cofactor">
    <cofactor evidence="10">
        <name>[4Fe-4S] cluster</name>
        <dbReference type="ChEBI" id="CHEBI:49883"/>
    </cofactor>
</comment>
<evidence type="ECO:0000256" key="6">
    <source>
        <dbReference type="ARBA" id="ARBA00022827"/>
    </source>
</evidence>
<keyword evidence="6 10" id="KW-0274">FAD</keyword>
<evidence type="ECO:0000256" key="9">
    <source>
        <dbReference type="ARBA" id="ARBA00023014"/>
    </source>
</evidence>
<dbReference type="GO" id="GO:0046872">
    <property type="term" value="F:metal ion binding"/>
    <property type="evidence" value="ECO:0007669"/>
    <property type="project" value="UniProtKB-KW"/>
</dbReference>
<organism evidence="12 13">
    <name type="scientific">candidate division MSBL1 archaeon SCGC-AAA259I09</name>
    <dbReference type="NCBI Taxonomy" id="1698267"/>
    <lineage>
        <taxon>Archaea</taxon>
        <taxon>Methanobacteriati</taxon>
        <taxon>Methanobacteriota</taxon>
        <taxon>candidate division MSBL1</taxon>
    </lineage>
</organism>
<feature type="non-terminal residue" evidence="12">
    <location>
        <position position="1"/>
    </location>
</feature>
<evidence type="ECO:0000256" key="7">
    <source>
        <dbReference type="ARBA" id="ARBA00023002"/>
    </source>
</evidence>
<comment type="similarity">
    <text evidence="2 10">Belongs to the HdrA family.</text>
</comment>
<keyword evidence="9 10" id="KW-0411">Iron-sulfur</keyword>
<keyword evidence="7 10" id="KW-0560">Oxidoreductase</keyword>
<keyword evidence="3 10" id="KW-0004">4Fe-4S</keyword>
<comment type="subunit">
    <text evidence="10">The ferredoxin:CoB-CoM heterodisulfide reductase is composed of three subunits; HdrA, HdrB and HdrC.</text>
</comment>
<evidence type="ECO:0000259" key="11">
    <source>
        <dbReference type="PROSITE" id="PS51379"/>
    </source>
</evidence>
<comment type="caution">
    <text evidence="12">The sequence shown here is derived from an EMBL/GenBank/DDBJ whole genome shotgun (WGS) entry which is preliminary data.</text>
</comment>
<keyword evidence="5 10" id="KW-0479">Metal-binding</keyword>
<dbReference type="PANTHER" id="PTHR43498">
    <property type="entry name" value="FERREDOXIN:COB-COM HETERODISULFIDE REDUCTASE SUBUNIT A"/>
    <property type="match status" value="1"/>
</dbReference>
<dbReference type="PROSITE" id="PS00198">
    <property type="entry name" value="4FE4S_FER_1"/>
    <property type="match status" value="1"/>
</dbReference>
<dbReference type="GO" id="GO:0016491">
    <property type="term" value="F:oxidoreductase activity"/>
    <property type="evidence" value="ECO:0007669"/>
    <property type="project" value="UniProtKB-UniRule"/>
</dbReference>
<dbReference type="InterPro" id="IPR023753">
    <property type="entry name" value="FAD/NAD-binding_dom"/>
</dbReference>
<evidence type="ECO:0000256" key="3">
    <source>
        <dbReference type="ARBA" id="ARBA00022485"/>
    </source>
</evidence>
<dbReference type="InterPro" id="IPR017900">
    <property type="entry name" value="4Fe4S_Fe_S_CS"/>
</dbReference>
<dbReference type="Gene3D" id="3.40.50.720">
    <property type="entry name" value="NAD(P)-binding Rossmann-like Domain"/>
    <property type="match status" value="1"/>
</dbReference>
<evidence type="ECO:0000256" key="10">
    <source>
        <dbReference type="RuleBase" id="RU366072"/>
    </source>
</evidence>
<dbReference type="SUPFAM" id="SSF51905">
    <property type="entry name" value="FAD/NAD(P)-binding domain"/>
    <property type="match status" value="1"/>
</dbReference>
<dbReference type="Pfam" id="PF07992">
    <property type="entry name" value="Pyr_redox_2"/>
    <property type="match status" value="1"/>
</dbReference>
<reference evidence="12 13" key="1">
    <citation type="journal article" date="2016" name="Sci. Rep.">
        <title>Metabolic traits of an uncultured archaeal lineage -MSBL1- from brine pools of the Red Sea.</title>
        <authorList>
            <person name="Mwirichia R."/>
            <person name="Alam I."/>
            <person name="Rashid M."/>
            <person name="Vinu M."/>
            <person name="Ba-Alawi W."/>
            <person name="Anthony Kamau A."/>
            <person name="Kamanda Ngugi D."/>
            <person name="Goker M."/>
            <person name="Klenk H.P."/>
            <person name="Bajic V."/>
            <person name="Stingl U."/>
        </authorList>
    </citation>
    <scope>NUCLEOTIDE SEQUENCE [LARGE SCALE GENOMIC DNA]</scope>
    <source>
        <strain evidence="12">SCGC-AAA259I09</strain>
    </source>
</reference>
<dbReference type="AlphaFoldDB" id="A0A133UQC6"/>
<dbReference type="Gene3D" id="3.50.50.60">
    <property type="entry name" value="FAD/NAD(P)-binding domain"/>
    <property type="match status" value="1"/>
</dbReference>
<keyword evidence="13" id="KW-1185">Reference proteome</keyword>
<keyword evidence="8 10" id="KW-0408">Iron</keyword>
<dbReference type="Gene3D" id="3.30.70.20">
    <property type="match status" value="2"/>
</dbReference>
<comment type="pathway">
    <text evidence="10">Cofactor metabolism; coenzyme M-coenzyme B heterodisulfide reduction; coenzyme B and coenzyme M from coenzyme M-coenzyme B heterodisulfide: step 1/1.</text>
</comment>
<feature type="domain" description="4Fe-4S ferredoxin-type" evidence="11">
    <location>
        <begin position="458"/>
        <end position="487"/>
    </location>
</feature>
<sequence>GIQAALDIAESGKEVILVEREPSLGGRMAQLDETFPTLDCSQCILTPKMVEADQHPNIDIRVNSEVKNVEGYVGNFEVTIRRKATYVNSEKCIGCGVCEEKCPTENVPDKFNVEMDEHSAIYRPFPQAVPSVPVIDPDHCQNIQKGKCGVCEKVCPKDAIEFEDEEEETSVEVGAIIAATGYQEMDPSMYTEYGVEKYEDVITGLQFERLVSSTGPTGGEIKRPSDGREPEKIVFVQCVGSRDESKGHEYCSGICCMYTAKHALLYKKHVPDGQAYVSYIDIRAPGKRYDEFTRRAIEDEGVRYLRGRVGQIKKKDDKYRVYTEDSLAGNPVSIDADMVVLASAVEPRDDAESLAQKLGIPYDQDGFFSEAHPKLRPVETTTAGIFIAGACEGPKDIPTSVQQGSGAASKVHSLFSKENLSKQPNIASTDPTRCSGCFDCSEVCNYDAIEKTEFAGKEVADIVEGKCQGCGVCASTCRNGAIDVFGFRDDELLEEIVA</sequence>
<evidence type="ECO:0000256" key="2">
    <source>
        <dbReference type="ARBA" id="ARBA00006561"/>
    </source>
</evidence>
<dbReference type="Proteomes" id="UP000070463">
    <property type="component" value="Unassembled WGS sequence"/>
</dbReference>
<feature type="domain" description="4Fe-4S ferredoxin-type" evidence="11">
    <location>
        <begin position="425"/>
        <end position="454"/>
    </location>
</feature>
<proteinExistence type="inferred from homology"/>
<feature type="domain" description="4Fe-4S ferredoxin-type" evidence="11">
    <location>
        <begin position="83"/>
        <end position="114"/>
    </location>
</feature>
<protein>
    <recommendedName>
        <fullName evidence="10">CoB--CoM heterodisulfide reductase iron-sulfur subunit A</fullName>
        <ecNumber evidence="10">1.8.-.-</ecNumber>
    </recommendedName>
</protein>
<accession>A0A133UQC6</accession>
<comment type="cofactor">
    <cofactor evidence="1 10">
        <name>FAD</name>
        <dbReference type="ChEBI" id="CHEBI:57692"/>
    </cofactor>
</comment>
<keyword evidence="4 10" id="KW-0285">Flavoprotein</keyword>
<dbReference type="GO" id="GO:0051539">
    <property type="term" value="F:4 iron, 4 sulfur cluster binding"/>
    <property type="evidence" value="ECO:0007669"/>
    <property type="project" value="UniProtKB-UniRule"/>
</dbReference>
<dbReference type="Pfam" id="PF00037">
    <property type="entry name" value="Fer4"/>
    <property type="match status" value="1"/>
</dbReference>
<evidence type="ECO:0000256" key="5">
    <source>
        <dbReference type="ARBA" id="ARBA00022723"/>
    </source>
</evidence>
<evidence type="ECO:0000313" key="12">
    <source>
        <dbReference type="EMBL" id="KXA96359.1"/>
    </source>
</evidence>
<dbReference type="EMBL" id="LHXR01000087">
    <property type="protein sequence ID" value="KXA96359.1"/>
    <property type="molecule type" value="Genomic_DNA"/>
</dbReference>